<gene>
    <name evidence="2" type="ORF">O181_001628</name>
</gene>
<reference evidence="2" key="1">
    <citation type="submission" date="2021-03" db="EMBL/GenBank/DDBJ databases">
        <title>Draft genome sequence of rust myrtle Austropuccinia psidii MF-1, a brazilian biotype.</title>
        <authorList>
            <person name="Quecine M.C."/>
            <person name="Pachon D.M.R."/>
            <person name="Bonatelli M.L."/>
            <person name="Correr F.H."/>
            <person name="Franceschini L.M."/>
            <person name="Leite T.F."/>
            <person name="Margarido G.R.A."/>
            <person name="Almeida C.A."/>
            <person name="Ferrarezi J.A."/>
            <person name="Labate C.A."/>
        </authorList>
    </citation>
    <scope>NUCLEOTIDE SEQUENCE</scope>
    <source>
        <strain evidence="2">MF-1</strain>
    </source>
</reference>
<keyword evidence="3" id="KW-1185">Reference proteome</keyword>
<comment type="caution">
    <text evidence="2">The sequence shown here is derived from an EMBL/GenBank/DDBJ whole genome shotgun (WGS) entry which is preliminary data.</text>
</comment>
<feature type="compositionally biased region" description="Polar residues" evidence="1">
    <location>
        <begin position="73"/>
        <end position="112"/>
    </location>
</feature>
<accession>A0A9Q3BAW2</accession>
<name>A0A9Q3BAW2_9BASI</name>
<feature type="compositionally biased region" description="Polar residues" evidence="1">
    <location>
        <begin position="156"/>
        <end position="170"/>
    </location>
</feature>
<evidence type="ECO:0000256" key="1">
    <source>
        <dbReference type="SAM" id="MobiDB-lite"/>
    </source>
</evidence>
<sequence length="170" mass="18814">MTSPILYHLSLSKPLFPQPSHLRLPPPPPIITEEEIPNSSVPKHPPNVTLSRSSQHESHHFNNDQYFEVPANSIPSSPAQFQTISSPMQINHSKSSHTLSSPHIENPKNNLLPSQSNPPTTSNAPTPGIRDLSPPILDETNQDLPSSLIPPESQRLDSPNDQFSIFTDEF</sequence>
<dbReference type="EMBL" id="AVOT02000242">
    <property type="protein sequence ID" value="MBW0461913.1"/>
    <property type="molecule type" value="Genomic_DNA"/>
</dbReference>
<feature type="compositionally biased region" description="Low complexity" evidence="1">
    <location>
        <begin position="113"/>
        <end position="127"/>
    </location>
</feature>
<feature type="region of interest" description="Disordered" evidence="1">
    <location>
        <begin position="15"/>
        <end position="170"/>
    </location>
</feature>
<organism evidence="2 3">
    <name type="scientific">Austropuccinia psidii MF-1</name>
    <dbReference type="NCBI Taxonomy" id="1389203"/>
    <lineage>
        <taxon>Eukaryota</taxon>
        <taxon>Fungi</taxon>
        <taxon>Dikarya</taxon>
        <taxon>Basidiomycota</taxon>
        <taxon>Pucciniomycotina</taxon>
        <taxon>Pucciniomycetes</taxon>
        <taxon>Pucciniales</taxon>
        <taxon>Sphaerophragmiaceae</taxon>
        <taxon>Austropuccinia</taxon>
    </lineage>
</organism>
<protein>
    <submittedName>
        <fullName evidence="2">Uncharacterized protein</fullName>
    </submittedName>
</protein>
<evidence type="ECO:0000313" key="3">
    <source>
        <dbReference type="Proteomes" id="UP000765509"/>
    </source>
</evidence>
<proteinExistence type="predicted"/>
<dbReference type="Proteomes" id="UP000765509">
    <property type="component" value="Unassembled WGS sequence"/>
</dbReference>
<dbReference type="AlphaFoldDB" id="A0A9Q3BAW2"/>
<evidence type="ECO:0000313" key="2">
    <source>
        <dbReference type="EMBL" id="MBW0461913.1"/>
    </source>
</evidence>